<feature type="site" description="Lowers pKa of active site Tyr" evidence="5">
    <location>
        <position position="106"/>
    </location>
</feature>
<dbReference type="InterPro" id="IPR020471">
    <property type="entry name" value="AKR"/>
</dbReference>
<dbReference type="RefSeq" id="NP_983297.1">
    <property type="nucleotide sequence ID" value="NM_208650.1"/>
</dbReference>
<dbReference type="EMBL" id="AE016816">
    <property type="protein sequence ID" value="AAS51121.1"/>
    <property type="molecule type" value="Genomic_DNA"/>
</dbReference>
<dbReference type="InterPro" id="IPR018170">
    <property type="entry name" value="Aldo/ket_reductase_CS"/>
</dbReference>
<dbReference type="FunCoup" id="Q75CM6">
    <property type="interactions" value="410"/>
</dbReference>
<dbReference type="KEGG" id="ago:AGOS_ACL107C"/>
<dbReference type="GeneID" id="4619417"/>
<dbReference type="GO" id="GO:0005829">
    <property type="term" value="C:cytosol"/>
    <property type="evidence" value="ECO:0000318"/>
    <property type="project" value="GO_Central"/>
</dbReference>
<dbReference type="Gene3D" id="3.20.20.100">
    <property type="entry name" value="NADP-dependent oxidoreductase domain"/>
    <property type="match status" value="1"/>
</dbReference>
<evidence type="ECO:0000259" key="6">
    <source>
        <dbReference type="Pfam" id="PF00248"/>
    </source>
</evidence>
<evidence type="ECO:0000256" key="1">
    <source>
        <dbReference type="ARBA" id="ARBA00007905"/>
    </source>
</evidence>
<dbReference type="eggNOG" id="KOG1577">
    <property type="taxonomic scope" value="Eukaryota"/>
</dbReference>
<evidence type="ECO:0000313" key="8">
    <source>
        <dbReference type="Proteomes" id="UP000000591"/>
    </source>
</evidence>
<dbReference type="GO" id="GO:0019568">
    <property type="term" value="P:arabinose catabolic process"/>
    <property type="evidence" value="ECO:0007669"/>
    <property type="project" value="EnsemblFungi"/>
</dbReference>
<dbReference type="InParanoid" id="Q75CM6"/>
<dbReference type="GO" id="GO:0019388">
    <property type="term" value="P:galactose catabolic process"/>
    <property type="evidence" value="ECO:0007669"/>
    <property type="project" value="EnsemblFungi"/>
</dbReference>
<dbReference type="InterPro" id="IPR023210">
    <property type="entry name" value="NADP_OxRdtase_dom"/>
</dbReference>
<evidence type="ECO:0000256" key="5">
    <source>
        <dbReference type="PIRSR" id="PIRSR000097-3"/>
    </source>
</evidence>
<dbReference type="Proteomes" id="UP000000591">
    <property type="component" value="Chromosome III"/>
</dbReference>
<feature type="binding site" evidence="4">
    <location>
        <position position="139"/>
    </location>
    <ligand>
        <name>substrate</name>
    </ligand>
</feature>
<gene>
    <name evidence="7" type="ORF">AGOS_ACL107C</name>
</gene>
<dbReference type="PIRSF" id="PIRSF000097">
    <property type="entry name" value="AKR"/>
    <property type="match status" value="1"/>
</dbReference>
<sequence>MVYKQLYMRGTPPDLSRCITGQDIAMVMNVRTIKLNNGADMPLVGLGCWKIPNEVAAEQVYEAIKLGYRLLDGAEDYANEREVGQGIRRAIDEGLVRREELFVVSKLWNNYHRPEDVGKALQRTLSDLGLDYLDLFYIHFPLAFKFVPLEERYPAGLYTGAADEQAGRLAQEPVPLIETYRALEQLVDEGRIRAIGLSNFQGCLVQDLLRGCRIRPAALQIEHHPYLTQERLVQYAKSEGLAVVGYSSLGPQSFLELGNTAAQNAAPLLQHEVVCRIAERHTATPAEVLLRWATQRDIAVIPKSSRKERLATNLRVDEALTLADDELRELSSLNCGLRFNDPWDWSAQPLPTFI</sequence>
<accession>Q75CM6</accession>
<proteinExistence type="inferred from homology"/>
<dbReference type="GO" id="GO:0032866">
    <property type="term" value="F:D-xylose reductase (NADPH) activity"/>
    <property type="evidence" value="ECO:0007669"/>
    <property type="project" value="EnsemblFungi"/>
</dbReference>
<dbReference type="PRINTS" id="PR00069">
    <property type="entry name" value="ALDKETRDTASE"/>
</dbReference>
<evidence type="ECO:0000256" key="4">
    <source>
        <dbReference type="PIRSR" id="PIRSR000097-2"/>
    </source>
</evidence>
<dbReference type="HOGENOM" id="CLU_023205_0_0_1"/>
<dbReference type="SUPFAM" id="SSF51430">
    <property type="entry name" value="NAD(P)-linked oxidoreductase"/>
    <property type="match status" value="1"/>
</dbReference>
<keyword evidence="8" id="KW-1185">Reference proteome</keyword>
<dbReference type="STRING" id="284811.Q75CM6"/>
<dbReference type="Pfam" id="PF00248">
    <property type="entry name" value="Aldo_ket_red"/>
    <property type="match status" value="1"/>
</dbReference>
<reference evidence="8" key="2">
    <citation type="journal article" date="2013" name="G3 (Bethesda)">
        <title>Genomes of Ashbya fungi isolated from insects reveal four mating-type loci, numerous translocations, lack of transposons, and distinct gene duplications.</title>
        <authorList>
            <person name="Dietrich F.S."/>
            <person name="Voegeli S."/>
            <person name="Kuo S."/>
            <person name="Philippsen P."/>
        </authorList>
    </citation>
    <scope>GENOME REANNOTATION</scope>
    <source>
        <strain evidence="8">ATCC 10895 / CBS 109.51 / FGSC 9923 / NRRL Y-1056</strain>
    </source>
</reference>
<dbReference type="GO" id="GO:0004032">
    <property type="term" value="F:aldose reductase (NADPH) activity"/>
    <property type="evidence" value="ECO:0000318"/>
    <property type="project" value="GO_Central"/>
</dbReference>
<organism evidence="7 8">
    <name type="scientific">Eremothecium gossypii (strain ATCC 10895 / CBS 109.51 / FGSC 9923 / NRRL Y-1056)</name>
    <name type="common">Yeast</name>
    <name type="synonym">Ashbya gossypii</name>
    <dbReference type="NCBI Taxonomy" id="284811"/>
    <lineage>
        <taxon>Eukaryota</taxon>
        <taxon>Fungi</taxon>
        <taxon>Dikarya</taxon>
        <taxon>Ascomycota</taxon>
        <taxon>Saccharomycotina</taxon>
        <taxon>Saccharomycetes</taxon>
        <taxon>Saccharomycetales</taxon>
        <taxon>Saccharomycetaceae</taxon>
        <taxon>Eremothecium</taxon>
    </lineage>
</organism>
<dbReference type="AlphaFoldDB" id="Q75CM6"/>
<keyword evidence="2" id="KW-0560">Oxidoreductase</keyword>
<comment type="similarity">
    <text evidence="1">Belongs to the aldo/keto reductase family.</text>
</comment>
<dbReference type="PROSITE" id="PS00062">
    <property type="entry name" value="ALDOKETO_REDUCTASE_2"/>
    <property type="match status" value="1"/>
</dbReference>
<dbReference type="OrthoDB" id="416253at2759"/>
<dbReference type="PANTHER" id="PTHR11732">
    <property type="entry name" value="ALDO/KETO REDUCTASE"/>
    <property type="match status" value="1"/>
</dbReference>
<dbReference type="FunFam" id="3.20.20.100:FF:000007">
    <property type="entry name" value="NAD(P)H-dependent D-xylose reductase xyl1"/>
    <property type="match status" value="1"/>
</dbReference>
<dbReference type="GO" id="GO:0034599">
    <property type="term" value="P:cellular response to oxidative stress"/>
    <property type="evidence" value="ECO:0007669"/>
    <property type="project" value="EnsemblFungi"/>
</dbReference>
<dbReference type="PROSITE" id="PS00798">
    <property type="entry name" value="ALDOKETO_REDUCTASE_1"/>
    <property type="match status" value="1"/>
</dbReference>
<dbReference type="GO" id="GO:0003729">
    <property type="term" value="F:mRNA binding"/>
    <property type="evidence" value="ECO:0007669"/>
    <property type="project" value="EnsemblFungi"/>
</dbReference>
<evidence type="ECO:0000313" key="7">
    <source>
        <dbReference type="EMBL" id="AAS51121.1"/>
    </source>
</evidence>
<evidence type="ECO:0000256" key="2">
    <source>
        <dbReference type="ARBA" id="ARBA00023002"/>
    </source>
</evidence>
<feature type="domain" description="NADP-dependent oxidoreductase" evidence="6">
    <location>
        <begin position="46"/>
        <end position="333"/>
    </location>
</feature>
<dbReference type="GO" id="GO:0042843">
    <property type="term" value="P:D-xylose catabolic process"/>
    <property type="evidence" value="ECO:0007669"/>
    <property type="project" value="EnsemblFungi"/>
</dbReference>
<dbReference type="OMA" id="VHWPSEG"/>
<feature type="active site" description="Proton donor" evidence="3">
    <location>
        <position position="77"/>
    </location>
</feature>
<reference evidence="7 8" key="1">
    <citation type="journal article" date="2004" name="Science">
        <title>The Ashbya gossypii genome as a tool for mapping the ancient Saccharomyces cerevisiae genome.</title>
        <authorList>
            <person name="Dietrich F.S."/>
            <person name="Voegeli S."/>
            <person name="Brachat S."/>
            <person name="Lerch A."/>
            <person name="Gates K."/>
            <person name="Steiner S."/>
            <person name="Mohr C."/>
            <person name="Pohlmann R."/>
            <person name="Luedi P."/>
            <person name="Choi S."/>
            <person name="Wing R.A."/>
            <person name="Flavier A."/>
            <person name="Gaffney T.D."/>
            <person name="Philippsen P."/>
        </authorList>
    </citation>
    <scope>NUCLEOTIDE SEQUENCE [LARGE SCALE GENOMIC DNA]</scope>
    <source>
        <strain evidence="8">ATCC 10895 / CBS 109.51 / FGSC 9923 / NRRL Y-1056</strain>
    </source>
</reference>
<dbReference type="InterPro" id="IPR036812">
    <property type="entry name" value="NAD(P)_OxRdtase_dom_sf"/>
</dbReference>
<evidence type="ECO:0000256" key="3">
    <source>
        <dbReference type="PIRSR" id="PIRSR000097-1"/>
    </source>
</evidence>
<name>Q75CM6_EREGS</name>
<dbReference type="GO" id="GO:0071470">
    <property type="term" value="P:cellular response to osmotic stress"/>
    <property type="evidence" value="ECO:0007669"/>
    <property type="project" value="EnsemblFungi"/>
</dbReference>
<protein>
    <submittedName>
        <fullName evidence="7">ACL107Cp</fullName>
    </submittedName>
</protein>